<evidence type="ECO:0000256" key="4">
    <source>
        <dbReference type="ARBA" id="ARBA00023315"/>
    </source>
</evidence>
<gene>
    <name evidence="6" type="ORF">FD07_GL001164</name>
</gene>
<evidence type="ECO:0000313" key="6">
    <source>
        <dbReference type="EMBL" id="KRK39369.1"/>
    </source>
</evidence>
<dbReference type="STRING" id="357278.IV61_GL000078"/>
<keyword evidence="7" id="KW-1185">Reference proteome</keyword>
<dbReference type="RefSeq" id="WP_020088454.1">
    <property type="nucleotide sequence ID" value="NZ_AZCZ01000003.1"/>
</dbReference>
<proteinExistence type="inferred from homology"/>
<feature type="domain" description="Maltose/galactoside acetyltransferase" evidence="5">
    <location>
        <begin position="6"/>
        <end position="60"/>
    </location>
</feature>
<dbReference type="InterPro" id="IPR051159">
    <property type="entry name" value="Hexapeptide_acetyltransf"/>
</dbReference>
<dbReference type="EMBL" id="AZCZ01000003">
    <property type="protein sequence ID" value="KRK39369.1"/>
    <property type="molecule type" value="Genomic_DNA"/>
</dbReference>
<name>A0A0R1H038_9LACO</name>
<dbReference type="PANTHER" id="PTHR23416:SF23">
    <property type="entry name" value="ACETYLTRANSFERASE C18B11.09C-RELATED"/>
    <property type="match status" value="1"/>
</dbReference>
<accession>A0A0R1H038</accession>
<sequence length="203" mass="21564">MAKSEIEKLDAGEPYHFLDKAVAERKARAAELCQEFNSIPATDPAAQTAKIKEILGSHGKRVSVQATFNCDNGRNIHVGEDFLSNYNLTILDIAPVTIGRNVMIGPNVDIYTVNHPLAATDRRSHTAQASPVTIGDDVWIGGKVAVMPGVTIGSNVVVAAGAIVTKDVPDNVLVGGVPAQVIKRLPPIGASQAKRDDVARLLR</sequence>
<dbReference type="AlphaFoldDB" id="A0A0R1H038"/>
<evidence type="ECO:0000256" key="3">
    <source>
        <dbReference type="ARBA" id="ARBA00022737"/>
    </source>
</evidence>
<dbReference type="GO" id="GO:0016407">
    <property type="term" value="F:acetyltransferase activity"/>
    <property type="evidence" value="ECO:0007669"/>
    <property type="project" value="InterPro"/>
</dbReference>
<dbReference type="PANTHER" id="PTHR23416">
    <property type="entry name" value="SIALIC ACID SYNTHASE-RELATED"/>
    <property type="match status" value="1"/>
</dbReference>
<dbReference type="InterPro" id="IPR024688">
    <property type="entry name" value="Mac_dom"/>
</dbReference>
<organism evidence="6 7">
    <name type="scientific">Levilactobacillus parabrevis ATCC 53295</name>
    <dbReference type="NCBI Taxonomy" id="1267003"/>
    <lineage>
        <taxon>Bacteria</taxon>
        <taxon>Bacillati</taxon>
        <taxon>Bacillota</taxon>
        <taxon>Bacilli</taxon>
        <taxon>Lactobacillales</taxon>
        <taxon>Lactobacillaceae</taxon>
        <taxon>Levilactobacillus</taxon>
    </lineage>
</organism>
<dbReference type="OrthoDB" id="9812571at2"/>
<keyword evidence="4" id="KW-0012">Acyltransferase</keyword>
<evidence type="ECO:0000256" key="2">
    <source>
        <dbReference type="ARBA" id="ARBA00022679"/>
    </source>
</evidence>
<dbReference type="Proteomes" id="UP000051176">
    <property type="component" value="Unassembled WGS sequence"/>
</dbReference>
<evidence type="ECO:0000313" key="7">
    <source>
        <dbReference type="Proteomes" id="UP000051176"/>
    </source>
</evidence>
<keyword evidence="2 6" id="KW-0808">Transferase</keyword>
<dbReference type="InterPro" id="IPR018357">
    <property type="entry name" value="Hexapep_transf_CS"/>
</dbReference>
<dbReference type="InterPro" id="IPR001451">
    <property type="entry name" value="Hexapep"/>
</dbReference>
<dbReference type="eggNOG" id="COG0110">
    <property type="taxonomic scope" value="Bacteria"/>
</dbReference>
<dbReference type="PATRIC" id="fig|1267003.4.peg.1233"/>
<dbReference type="FunFam" id="2.160.10.10:FF:000025">
    <property type="entry name" value="Hexapeptide-repeat containing-acetyltransferase"/>
    <property type="match status" value="1"/>
</dbReference>
<dbReference type="GO" id="GO:0008374">
    <property type="term" value="F:O-acyltransferase activity"/>
    <property type="evidence" value="ECO:0007669"/>
    <property type="project" value="TreeGrafter"/>
</dbReference>
<dbReference type="Pfam" id="PF00132">
    <property type="entry name" value="Hexapep"/>
    <property type="match status" value="1"/>
</dbReference>
<dbReference type="CDD" id="cd03357">
    <property type="entry name" value="LbH_MAT_GAT"/>
    <property type="match status" value="1"/>
</dbReference>
<comment type="caution">
    <text evidence="6">The sequence shown here is derived from an EMBL/GenBank/DDBJ whole genome shotgun (WGS) entry which is preliminary data.</text>
</comment>
<dbReference type="InterPro" id="IPR011004">
    <property type="entry name" value="Trimer_LpxA-like_sf"/>
</dbReference>
<dbReference type="SMART" id="SM01266">
    <property type="entry name" value="Mac"/>
    <property type="match status" value="1"/>
</dbReference>
<protein>
    <submittedName>
        <fullName evidence="6">Maltose O-acetyltransferase</fullName>
    </submittedName>
</protein>
<dbReference type="PROSITE" id="PS00101">
    <property type="entry name" value="HEXAPEP_TRANSFERASES"/>
    <property type="match status" value="1"/>
</dbReference>
<dbReference type="SUPFAM" id="SSF51161">
    <property type="entry name" value="Trimeric LpxA-like enzymes"/>
    <property type="match status" value="1"/>
</dbReference>
<reference evidence="6 7" key="1">
    <citation type="journal article" date="2015" name="Genome Announc.">
        <title>Expanding the biotechnology potential of lactobacilli through comparative genomics of 213 strains and associated genera.</title>
        <authorList>
            <person name="Sun Z."/>
            <person name="Harris H.M."/>
            <person name="McCann A."/>
            <person name="Guo C."/>
            <person name="Argimon S."/>
            <person name="Zhang W."/>
            <person name="Yang X."/>
            <person name="Jeffery I.B."/>
            <person name="Cooney J.C."/>
            <person name="Kagawa T.F."/>
            <person name="Liu W."/>
            <person name="Song Y."/>
            <person name="Salvetti E."/>
            <person name="Wrobel A."/>
            <person name="Rasinkangas P."/>
            <person name="Parkhill J."/>
            <person name="Rea M.C."/>
            <person name="O'Sullivan O."/>
            <person name="Ritari J."/>
            <person name="Douillard F.P."/>
            <person name="Paul Ross R."/>
            <person name="Yang R."/>
            <person name="Briner A.E."/>
            <person name="Felis G.E."/>
            <person name="de Vos W.M."/>
            <person name="Barrangou R."/>
            <person name="Klaenhammer T.R."/>
            <person name="Caufield P.W."/>
            <person name="Cui Y."/>
            <person name="Zhang H."/>
            <person name="O'Toole P.W."/>
        </authorList>
    </citation>
    <scope>NUCLEOTIDE SEQUENCE [LARGE SCALE GENOMIC DNA]</scope>
    <source>
        <strain evidence="6 7">ATCC 53295</strain>
    </source>
</reference>
<dbReference type="Pfam" id="PF12464">
    <property type="entry name" value="Mac"/>
    <property type="match status" value="1"/>
</dbReference>
<dbReference type="Gene3D" id="2.160.10.10">
    <property type="entry name" value="Hexapeptide repeat proteins"/>
    <property type="match status" value="1"/>
</dbReference>
<comment type="similarity">
    <text evidence="1">Belongs to the transferase hexapeptide repeat family.</text>
</comment>
<evidence type="ECO:0000256" key="1">
    <source>
        <dbReference type="ARBA" id="ARBA00007274"/>
    </source>
</evidence>
<evidence type="ECO:0000259" key="5">
    <source>
        <dbReference type="SMART" id="SM01266"/>
    </source>
</evidence>
<keyword evidence="3" id="KW-0677">Repeat</keyword>